<organism evidence="1 2">
    <name type="scientific">Dendrolimus kikuchii</name>
    <dbReference type="NCBI Taxonomy" id="765133"/>
    <lineage>
        <taxon>Eukaryota</taxon>
        <taxon>Metazoa</taxon>
        <taxon>Ecdysozoa</taxon>
        <taxon>Arthropoda</taxon>
        <taxon>Hexapoda</taxon>
        <taxon>Insecta</taxon>
        <taxon>Pterygota</taxon>
        <taxon>Neoptera</taxon>
        <taxon>Endopterygota</taxon>
        <taxon>Lepidoptera</taxon>
        <taxon>Glossata</taxon>
        <taxon>Ditrysia</taxon>
        <taxon>Bombycoidea</taxon>
        <taxon>Lasiocampidae</taxon>
        <taxon>Dendrolimus</taxon>
    </lineage>
</organism>
<keyword evidence="2" id="KW-1185">Reference proteome</keyword>
<evidence type="ECO:0000313" key="1">
    <source>
        <dbReference type="EMBL" id="KAJ0184226.1"/>
    </source>
</evidence>
<accession>A0ACC1DJZ8</accession>
<name>A0ACC1DJZ8_9NEOP</name>
<comment type="caution">
    <text evidence="1">The sequence shown here is derived from an EMBL/GenBank/DDBJ whole genome shotgun (WGS) entry which is preliminary data.</text>
</comment>
<gene>
    <name evidence="1" type="ORF">K1T71_000649</name>
</gene>
<sequence>MTKIHDNIIRIRRLDRELKNYDTKRCIEEDGYFECVSTDENDKLLKKVKCIIRMAPYDTIVVGLGAAGCQAASTLAQSGKHVLGLEAQGRVGGRVNTVPFGEGLIELGAEWIHGTVGNRVYDTVMASNLQLVNEYMTYKTFRSDGSVTEQELALEVVNQLLESDEVPAEAGSLGETLVMNVQQYFAKKYPDILKDDEYMTEFYQLLELLINNLNASNSWNDITSQSSQSFLEGCWHVSWHKLGYKTLFDILLNKHNGGPGYPNLEVKLNTEVVHVQWPQDPRERVKVTTKDGTVYTADNVIITLSVEDKRKVGREDFWTTKILGVSCPKGSRNTVTFWTSGEIAKIVETLPEQVVSTKLMALLRKFLGLYIKNIPEPTRMIRSTWHTNPYTRGSYTYDNVQTPQHPTARSDLGSPLLDAAGNPRVLFAGEATEANNYATVHGAADSGYREAKRVLDCGYKKTVVQSKY</sequence>
<reference evidence="1 2" key="1">
    <citation type="journal article" date="2021" name="Front. Genet.">
        <title>Chromosome-Level Genome Assembly Reveals Significant Gene Expansion in the Toll and IMD Signaling Pathways of Dendrolimus kikuchii.</title>
        <authorList>
            <person name="Zhou J."/>
            <person name="Wu P."/>
            <person name="Xiong Z."/>
            <person name="Liu N."/>
            <person name="Zhao N."/>
            <person name="Ji M."/>
            <person name="Qiu Y."/>
            <person name="Yang B."/>
        </authorList>
    </citation>
    <scope>NUCLEOTIDE SEQUENCE [LARGE SCALE GENOMIC DNA]</scope>
    <source>
        <strain evidence="1">Ann1</strain>
    </source>
</reference>
<dbReference type="Proteomes" id="UP000824533">
    <property type="component" value="Linkage Group LG01"/>
</dbReference>
<protein>
    <submittedName>
        <fullName evidence="1">Uncharacterized protein</fullName>
    </submittedName>
</protein>
<evidence type="ECO:0000313" key="2">
    <source>
        <dbReference type="Proteomes" id="UP000824533"/>
    </source>
</evidence>
<proteinExistence type="predicted"/>
<dbReference type="EMBL" id="CM034387">
    <property type="protein sequence ID" value="KAJ0184226.1"/>
    <property type="molecule type" value="Genomic_DNA"/>
</dbReference>